<organism evidence="1">
    <name type="scientific">Streptomyces sp. R02</name>
    <dbReference type="NCBI Taxonomy" id="3238623"/>
    <lineage>
        <taxon>Bacteria</taxon>
        <taxon>Bacillati</taxon>
        <taxon>Actinomycetota</taxon>
        <taxon>Actinomycetes</taxon>
        <taxon>Kitasatosporales</taxon>
        <taxon>Streptomycetaceae</taxon>
        <taxon>Streptomyces</taxon>
    </lineage>
</organism>
<name>A0AB39M0C2_9ACTN</name>
<sequence length="103" mass="11592">MPSRAAAWECDHGWFCAYDGPHGTQRLTAIYPSACGQIVNIGLEGKGDKMSSYWNRSDRAIWFLNWTGSTWDTLFVTGKYGHQYTVPSHADNKIDAIQLHCIP</sequence>
<reference evidence="1" key="1">
    <citation type="submission" date="2024-07" db="EMBL/GenBank/DDBJ databases">
        <authorList>
            <person name="Yu S.T."/>
        </authorList>
    </citation>
    <scope>NUCLEOTIDE SEQUENCE</scope>
    <source>
        <strain evidence="1">R02</strain>
    </source>
</reference>
<evidence type="ECO:0000313" key="1">
    <source>
        <dbReference type="EMBL" id="XDP98382.1"/>
    </source>
</evidence>
<dbReference type="RefSeq" id="WP_369161996.1">
    <property type="nucleotide sequence ID" value="NZ_CP163429.1"/>
</dbReference>
<gene>
    <name evidence="1" type="ORF">AB5J57_32740</name>
</gene>
<dbReference type="Pfam" id="PF03995">
    <property type="entry name" value="Inhibitor_I36"/>
    <property type="match status" value="1"/>
</dbReference>
<dbReference type="AlphaFoldDB" id="A0AB39M0C2"/>
<proteinExistence type="predicted"/>
<dbReference type="EMBL" id="CP163429">
    <property type="protein sequence ID" value="XDP98382.1"/>
    <property type="molecule type" value="Genomic_DNA"/>
</dbReference>
<protein>
    <submittedName>
        <fullName evidence="1">Peptidase inhibitor family I36 protein</fullName>
    </submittedName>
</protein>
<accession>A0AB39M0C2</accession>